<organism evidence="1 2">
    <name type="scientific">Maliponia aquimaris</name>
    <dbReference type="NCBI Taxonomy" id="1673631"/>
    <lineage>
        <taxon>Bacteria</taxon>
        <taxon>Pseudomonadati</taxon>
        <taxon>Pseudomonadota</taxon>
        <taxon>Alphaproteobacteria</taxon>
        <taxon>Rhodobacterales</taxon>
        <taxon>Paracoccaceae</taxon>
        <taxon>Maliponia</taxon>
    </lineage>
</organism>
<dbReference type="RefSeq" id="WP_141194821.1">
    <property type="nucleotide sequence ID" value="NZ_FXYF01000004.1"/>
</dbReference>
<dbReference type="AlphaFoldDB" id="A0A238K8T4"/>
<dbReference type="Proteomes" id="UP000207598">
    <property type="component" value="Unassembled WGS sequence"/>
</dbReference>
<keyword evidence="2" id="KW-1185">Reference proteome</keyword>
<sequence length="85" mass="9414">MAWTGLEQIDSPSGSLRAELEVDRAGNYRYRLLRRIAAAPEDEGALGDGAWLVEEVSGLYDWRGTCRNDAHRTLRLGDPARTGPD</sequence>
<dbReference type="OrthoDB" id="7869846at2"/>
<accession>A0A238K8T4</accession>
<protein>
    <submittedName>
        <fullName evidence="1">Uncharacterized protein</fullName>
    </submittedName>
</protein>
<proteinExistence type="predicted"/>
<name>A0A238K8T4_9RHOB</name>
<evidence type="ECO:0000313" key="1">
    <source>
        <dbReference type="EMBL" id="SMX39308.1"/>
    </source>
</evidence>
<gene>
    <name evidence="1" type="ORF">MAA8898_01973</name>
</gene>
<evidence type="ECO:0000313" key="2">
    <source>
        <dbReference type="Proteomes" id="UP000207598"/>
    </source>
</evidence>
<reference evidence="1 2" key="1">
    <citation type="submission" date="2017-05" db="EMBL/GenBank/DDBJ databases">
        <authorList>
            <person name="Song R."/>
            <person name="Chenine A.L."/>
            <person name="Ruprecht R.M."/>
        </authorList>
    </citation>
    <scope>NUCLEOTIDE SEQUENCE [LARGE SCALE GENOMIC DNA]</scope>
    <source>
        <strain evidence="1 2">CECT 8898</strain>
    </source>
</reference>
<dbReference type="EMBL" id="FXYF01000004">
    <property type="protein sequence ID" value="SMX39308.1"/>
    <property type="molecule type" value="Genomic_DNA"/>
</dbReference>